<dbReference type="NCBIfam" id="NF038175">
    <property type="entry name" value="IniB_NTERM"/>
    <property type="match status" value="1"/>
</dbReference>
<protein>
    <submittedName>
        <fullName evidence="1">Uncharacterized protein</fullName>
    </submittedName>
</protein>
<dbReference type="RefSeq" id="WP_154757571.1">
    <property type="nucleotide sequence ID" value="NZ_WMBA01000020.1"/>
</dbReference>
<evidence type="ECO:0000313" key="2">
    <source>
        <dbReference type="Proteomes" id="UP000440096"/>
    </source>
</evidence>
<evidence type="ECO:0000313" key="1">
    <source>
        <dbReference type="EMBL" id="MTD55397.1"/>
    </source>
</evidence>
<name>A0A6N7YQV5_9PSEU</name>
<accession>A0A6N7YQV5</accession>
<dbReference type="InterPro" id="IPR049709">
    <property type="entry name" value="IniB-like_N"/>
</dbReference>
<comment type="caution">
    <text evidence="1">The sequence shown here is derived from an EMBL/GenBank/DDBJ whole genome shotgun (WGS) entry which is preliminary data.</text>
</comment>
<dbReference type="Proteomes" id="UP000440096">
    <property type="component" value="Unassembled WGS sequence"/>
</dbReference>
<sequence length="353" mass="33862">MSHPIHTLHSLVLNLVTDHAFGSAFLANPTAVLSEAGLTDITGADVSEVTSLVAEHVPAPVADAVENGLASLPTDALGVNDLNSALAHLEVVATVAQEVPATAASTSDFALGSVSGVTEATAVSSSFGATADGLATSLAAATPVGDVTGAVAASAGTLGVGLSSSAGAYGVGVGSLPLSAPSFDSVGDLGSTLDSDVFSDASPVSSTATGYVDQGVDLAGSGVTGVTAFAGDHIAGAGAGLGETVAATGADVAGHLTSVPAVAAQATSVLPHVTAPVHLPADLPVHLAAELPHLPAAAAVPNVPDTVEDTVSHATSVTGSVTHGGLLDTAHAALPDTGDLSGNLLHTDLPLGH</sequence>
<dbReference type="AlphaFoldDB" id="A0A6N7YQV5"/>
<proteinExistence type="predicted"/>
<dbReference type="EMBL" id="WMBA01000020">
    <property type="protein sequence ID" value="MTD55397.1"/>
    <property type="molecule type" value="Genomic_DNA"/>
</dbReference>
<reference evidence="1 2" key="1">
    <citation type="submission" date="2019-11" db="EMBL/GenBank/DDBJ databases">
        <title>Draft genome of Amycolatopsis RM579.</title>
        <authorList>
            <person name="Duangmal K."/>
            <person name="Mingma R."/>
        </authorList>
    </citation>
    <scope>NUCLEOTIDE SEQUENCE [LARGE SCALE GENOMIC DNA]</scope>
    <source>
        <strain evidence="1 2">RM579</strain>
    </source>
</reference>
<keyword evidence="2" id="KW-1185">Reference proteome</keyword>
<gene>
    <name evidence="1" type="ORF">GKO32_15625</name>
</gene>
<dbReference type="OrthoDB" id="3403955at2"/>
<organism evidence="1 2">
    <name type="scientific">Amycolatopsis pithecellobii</name>
    <dbReference type="NCBI Taxonomy" id="664692"/>
    <lineage>
        <taxon>Bacteria</taxon>
        <taxon>Bacillati</taxon>
        <taxon>Actinomycetota</taxon>
        <taxon>Actinomycetes</taxon>
        <taxon>Pseudonocardiales</taxon>
        <taxon>Pseudonocardiaceae</taxon>
        <taxon>Amycolatopsis</taxon>
    </lineage>
</organism>